<evidence type="ECO:0000256" key="2">
    <source>
        <dbReference type="ARBA" id="ARBA00023012"/>
    </source>
</evidence>
<reference evidence="4" key="1">
    <citation type="journal article" date="2015" name="Nature">
        <title>Complex archaea that bridge the gap between prokaryotes and eukaryotes.</title>
        <authorList>
            <person name="Spang A."/>
            <person name="Saw J.H."/>
            <person name="Jorgensen S.L."/>
            <person name="Zaremba-Niedzwiedzka K."/>
            <person name="Martijn J."/>
            <person name="Lind A.E."/>
            <person name="van Eijk R."/>
            <person name="Schleper C."/>
            <person name="Guy L."/>
            <person name="Ettema T.J."/>
        </authorList>
    </citation>
    <scope>NUCLEOTIDE SEQUENCE</scope>
</reference>
<evidence type="ECO:0000313" key="4">
    <source>
        <dbReference type="EMBL" id="KKK42658.1"/>
    </source>
</evidence>
<dbReference type="SMART" id="SM00448">
    <property type="entry name" value="REC"/>
    <property type="match status" value="1"/>
</dbReference>
<evidence type="ECO:0000256" key="1">
    <source>
        <dbReference type="ARBA" id="ARBA00022553"/>
    </source>
</evidence>
<dbReference type="PANTHER" id="PTHR44591">
    <property type="entry name" value="STRESS RESPONSE REGULATOR PROTEIN 1"/>
    <property type="match status" value="1"/>
</dbReference>
<dbReference type="SUPFAM" id="SSF52172">
    <property type="entry name" value="CheY-like"/>
    <property type="match status" value="1"/>
</dbReference>
<keyword evidence="1" id="KW-0597">Phosphoprotein</keyword>
<dbReference type="AlphaFoldDB" id="A0A0F8VDR7"/>
<accession>A0A0F8VDR7</accession>
<dbReference type="InterPro" id="IPR001789">
    <property type="entry name" value="Sig_transdc_resp-reg_receiver"/>
</dbReference>
<dbReference type="PANTHER" id="PTHR44591:SF14">
    <property type="entry name" value="PROTEIN PILG"/>
    <property type="match status" value="1"/>
</dbReference>
<evidence type="ECO:0000259" key="3">
    <source>
        <dbReference type="PROSITE" id="PS50110"/>
    </source>
</evidence>
<gene>
    <name evidence="4" type="ORF">LCGC14_3169800</name>
</gene>
<feature type="domain" description="Response regulatory" evidence="3">
    <location>
        <begin position="6"/>
        <end position="120"/>
    </location>
</feature>
<proteinExistence type="predicted"/>
<keyword evidence="2" id="KW-0902">Two-component regulatory system</keyword>
<dbReference type="EMBL" id="LAZR01070314">
    <property type="protein sequence ID" value="KKK42658.1"/>
    <property type="molecule type" value="Genomic_DNA"/>
</dbReference>
<dbReference type="CDD" id="cd00156">
    <property type="entry name" value="REC"/>
    <property type="match status" value="1"/>
</dbReference>
<dbReference type="Pfam" id="PF00072">
    <property type="entry name" value="Response_reg"/>
    <property type="match status" value="1"/>
</dbReference>
<dbReference type="PROSITE" id="PS50110">
    <property type="entry name" value="RESPONSE_REGULATORY"/>
    <property type="match status" value="1"/>
</dbReference>
<protein>
    <recommendedName>
        <fullName evidence="3">Response regulatory domain-containing protein</fullName>
    </recommendedName>
</protein>
<sequence>MNESGRILIADDEETFLNSTADLLRREGYECDCVSSAKEAVKKLRENSYNLLIADIHMPGNPELELVRDISKIAEGMPVILVTGHPSVNSAIDSIKLPVSAYMVKPVEFNELLEQVKSSIERSRTYRAVCDARKRLQEWFKDIDIIKKSISQKSEAASSIPVSTFFEITLRNVVDALLGLKHLTEELSMQGDEQYVCDLLDCPSLTALKSGLADTVKVLEKTKSSFKSKELGMLRNKLEILVEKVKK</sequence>
<dbReference type="InterPro" id="IPR050595">
    <property type="entry name" value="Bact_response_regulator"/>
</dbReference>
<name>A0A0F8VDR7_9ZZZZ</name>
<dbReference type="GO" id="GO:0000160">
    <property type="term" value="P:phosphorelay signal transduction system"/>
    <property type="evidence" value="ECO:0007669"/>
    <property type="project" value="UniProtKB-KW"/>
</dbReference>
<organism evidence="4">
    <name type="scientific">marine sediment metagenome</name>
    <dbReference type="NCBI Taxonomy" id="412755"/>
    <lineage>
        <taxon>unclassified sequences</taxon>
        <taxon>metagenomes</taxon>
        <taxon>ecological metagenomes</taxon>
    </lineage>
</organism>
<dbReference type="InterPro" id="IPR011006">
    <property type="entry name" value="CheY-like_superfamily"/>
</dbReference>
<comment type="caution">
    <text evidence="4">The sequence shown here is derived from an EMBL/GenBank/DDBJ whole genome shotgun (WGS) entry which is preliminary data.</text>
</comment>
<dbReference type="Gene3D" id="3.40.50.2300">
    <property type="match status" value="1"/>
</dbReference>